<dbReference type="OrthoDB" id="294295at2759"/>
<dbReference type="GO" id="GO:0016491">
    <property type="term" value="F:oxidoreductase activity"/>
    <property type="evidence" value="ECO:0007669"/>
    <property type="project" value="UniProtKB-KW"/>
</dbReference>
<organism evidence="4 5">
    <name type="scientific">Purpureocillium takamizusanense</name>
    <dbReference type="NCBI Taxonomy" id="2060973"/>
    <lineage>
        <taxon>Eukaryota</taxon>
        <taxon>Fungi</taxon>
        <taxon>Dikarya</taxon>
        <taxon>Ascomycota</taxon>
        <taxon>Pezizomycotina</taxon>
        <taxon>Sordariomycetes</taxon>
        <taxon>Hypocreomycetidae</taxon>
        <taxon>Hypocreales</taxon>
        <taxon>Ophiocordycipitaceae</taxon>
        <taxon>Purpureocillium</taxon>
    </lineage>
</organism>
<dbReference type="AlphaFoldDB" id="A0A9Q8QC49"/>
<comment type="similarity">
    <text evidence="1">Belongs to the short-chain dehydrogenases/reductases (SDR) family.</text>
</comment>
<dbReference type="EMBL" id="CP086356">
    <property type="protein sequence ID" value="UNI17949.1"/>
    <property type="molecule type" value="Genomic_DNA"/>
</dbReference>
<dbReference type="InterPro" id="IPR057571">
    <property type="entry name" value="SDR_PhqE-like"/>
</dbReference>
<dbReference type="InterPro" id="IPR051122">
    <property type="entry name" value="SDR_DHRS6-like"/>
</dbReference>
<reference evidence="4" key="1">
    <citation type="submission" date="2021-11" db="EMBL/GenBank/DDBJ databases">
        <title>Purpureocillium_takamizusanense_genome.</title>
        <authorList>
            <person name="Nguyen N.-H."/>
        </authorList>
    </citation>
    <scope>NUCLEOTIDE SEQUENCE</scope>
    <source>
        <strain evidence="4">PT3</strain>
    </source>
</reference>
<dbReference type="RefSeq" id="XP_047841430.1">
    <property type="nucleotide sequence ID" value="XM_047985453.1"/>
</dbReference>
<keyword evidence="3" id="KW-0560">Oxidoreductase</keyword>
<dbReference type="PANTHER" id="PTHR43477">
    <property type="entry name" value="DIHYDROANTICAPSIN 7-DEHYDROGENASE"/>
    <property type="match status" value="1"/>
</dbReference>
<dbReference type="Proteomes" id="UP000829364">
    <property type="component" value="Chromosome 3"/>
</dbReference>
<name>A0A9Q8QC49_9HYPO</name>
<evidence type="ECO:0000256" key="1">
    <source>
        <dbReference type="ARBA" id="ARBA00006484"/>
    </source>
</evidence>
<dbReference type="CDD" id="cd05233">
    <property type="entry name" value="SDR_c"/>
    <property type="match status" value="1"/>
</dbReference>
<dbReference type="PANTHER" id="PTHR43477:SF1">
    <property type="entry name" value="DIHYDROANTICAPSIN 7-DEHYDROGENASE"/>
    <property type="match status" value="1"/>
</dbReference>
<accession>A0A9Q8QC49</accession>
<sequence length="271" mass="28730">MAKYINKLQGHRVLVLGGSTGIGFCVAEAALEHGAHIIVSSSSQHKLDKAAARLREHARAAGVSSTIAAKTCDLGSADTIEDNIVQLLDFATQDGKLDHVVFTAGDAINIISLKDITVESFHKLGMVRQVGPILLAKHLPKYINTNVRSSLTLTGGTNTWRPGPNWAVIAAGGGASEGFARGCAVDLRPVRVNCIMVGAVRTELFDSIPEERMAIVLESMRKEGITGTVGRPEEVAEAYIYCMKDTFATGGIVESNGGRLVGDSKDSLLFG</sequence>
<gene>
    <name evidence="4" type="ORF">JDV02_004253</name>
</gene>
<evidence type="ECO:0000313" key="4">
    <source>
        <dbReference type="EMBL" id="UNI17949.1"/>
    </source>
</evidence>
<evidence type="ECO:0000256" key="3">
    <source>
        <dbReference type="ARBA" id="ARBA00023002"/>
    </source>
</evidence>
<keyword evidence="5" id="KW-1185">Reference proteome</keyword>
<protein>
    <submittedName>
        <fullName evidence="4">Uncharacterized protein</fullName>
    </submittedName>
</protein>
<dbReference type="GeneID" id="72066208"/>
<dbReference type="SUPFAM" id="SSF51735">
    <property type="entry name" value="NAD(P)-binding Rossmann-fold domains"/>
    <property type="match status" value="1"/>
</dbReference>
<dbReference type="KEGG" id="ptkz:JDV02_004253"/>
<dbReference type="InterPro" id="IPR036291">
    <property type="entry name" value="NAD(P)-bd_dom_sf"/>
</dbReference>
<dbReference type="Pfam" id="PF23441">
    <property type="entry name" value="SDR"/>
    <property type="match status" value="1"/>
</dbReference>
<proteinExistence type="inferred from homology"/>
<dbReference type="InterPro" id="IPR002347">
    <property type="entry name" value="SDR_fam"/>
</dbReference>
<dbReference type="Gene3D" id="3.40.50.720">
    <property type="entry name" value="NAD(P)-binding Rossmann-like Domain"/>
    <property type="match status" value="1"/>
</dbReference>
<evidence type="ECO:0000313" key="5">
    <source>
        <dbReference type="Proteomes" id="UP000829364"/>
    </source>
</evidence>
<dbReference type="PRINTS" id="PR00081">
    <property type="entry name" value="GDHRDH"/>
</dbReference>
<evidence type="ECO:0000256" key="2">
    <source>
        <dbReference type="ARBA" id="ARBA00022857"/>
    </source>
</evidence>
<keyword evidence="2" id="KW-0521">NADP</keyword>